<dbReference type="Proteomes" id="UP000719412">
    <property type="component" value="Unassembled WGS sequence"/>
</dbReference>
<proteinExistence type="predicted"/>
<accession>A0A8J6HBS8</accession>
<dbReference type="Pfam" id="PF16037">
    <property type="entry name" value="DUF4790"/>
    <property type="match status" value="1"/>
</dbReference>
<sequence>MSETELRTVKYAFAEEEPRQKLSCEILSLNDSKDPSYTNLTVPYRVICRQRYQKAGTKQRLQFLREIRTQEISQSKALNGVRIHRVFVNPVLAPPDPAEIIKLTPKQQFKLEHLLKE</sequence>
<keyword evidence="2" id="KW-1185">Reference proteome</keyword>
<dbReference type="AlphaFoldDB" id="A0A8J6HBS8"/>
<name>A0A8J6HBS8_TENMO</name>
<protein>
    <submittedName>
        <fullName evidence="1">Uncharacterized protein</fullName>
    </submittedName>
</protein>
<dbReference type="EMBL" id="JABDTM020026462">
    <property type="protein sequence ID" value="KAH0811904.1"/>
    <property type="molecule type" value="Genomic_DNA"/>
</dbReference>
<evidence type="ECO:0000313" key="2">
    <source>
        <dbReference type="Proteomes" id="UP000719412"/>
    </source>
</evidence>
<reference evidence="1" key="1">
    <citation type="journal article" date="2020" name="J Insects Food Feed">
        <title>The yellow mealworm (Tenebrio molitor) genome: a resource for the emerging insects as food and feed industry.</title>
        <authorList>
            <person name="Eriksson T."/>
            <person name="Andere A."/>
            <person name="Kelstrup H."/>
            <person name="Emery V."/>
            <person name="Picard C."/>
        </authorList>
    </citation>
    <scope>NUCLEOTIDE SEQUENCE</scope>
    <source>
        <strain evidence="1">Stoneville</strain>
        <tissue evidence="1">Whole head</tissue>
    </source>
</reference>
<dbReference type="OrthoDB" id="7675754at2759"/>
<reference evidence="1" key="2">
    <citation type="submission" date="2021-08" db="EMBL/GenBank/DDBJ databases">
        <authorList>
            <person name="Eriksson T."/>
        </authorList>
    </citation>
    <scope>NUCLEOTIDE SEQUENCE</scope>
    <source>
        <strain evidence="1">Stoneville</strain>
        <tissue evidence="1">Whole head</tissue>
    </source>
</reference>
<gene>
    <name evidence="1" type="ORF">GEV33_010881</name>
</gene>
<comment type="caution">
    <text evidence="1">The sequence shown here is derived from an EMBL/GenBank/DDBJ whole genome shotgun (WGS) entry which is preliminary data.</text>
</comment>
<dbReference type="InterPro" id="IPR032004">
    <property type="entry name" value="DUF4790"/>
</dbReference>
<organism evidence="1 2">
    <name type="scientific">Tenebrio molitor</name>
    <name type="common">Yellow mealworm beetle</name>
    <dbReference type="NCBI Taxonomy" id="7067"/>
    <lineage>
        <taxon>Eukaryota</taxon>
        <taxon>Metazoa</taxon>
        <taxon>Ecdysozoa</taxon>
        <taxon>Arthropoda</taxon>
        <taxon>Hexapoda</taxon>
        <taxon>Insecta</taxon>
        <taxon>Pterygota</taxon>
        <taxon>Neoptera</taxon>
        <taxon>Endopterygota</taxon>
        <taxon>Coleoptera</taxon>
        <taxon>Polyphaga</taxon>
        <taxon>Cucujiformia</taxon>
        <taxon>Tenebrionidae</taxon>
        <taxon>Tenebrio</taxon>
    </lineage>
</organism>
<evidence type="ECO:0000313" key="1">
    <source>
        <dbReference type="EMBL" id="KAH0811904.1"/>
    </source>
</evidence>